<keyword evidence="1" id="KW-0812">Transmembrane</keyword>
<evidence type="ECO:0000313" key="2">
    <source>
        <dbReference type="EMBL" id="MBX64931.1"/>
    </source>
</evidence>
<proteinExistence type="predicted"/>
<protein>
    <submittedName>
        <fullName evidence="2">Uncharacterized protein</fullName>
    </submittedName>
</protein>
<feature type="transmembrane region" description="Helical" evidence="1">
    <location>
        <begin position="20"/>
        <end position="46"/>
    </location>
</feature>
<reference evidence="2" key="1">
    <citation type="submission" date="2018-02" db="EMBL/GenBank/DDBJ databases">
        <title>Rhizophora mucronata_Transcriptome.</title>
        <authorList>
            <person name="Meera S.P."/>
            <person name="Sreeshan A."/>
            <person name="Augustine A."/>
        </authorList>
    </citation>
    <scope>NUCLEOTIDE SEQUENCE</scope>
    <source>
        <tissue evidence="2">Leaf</tissue>
    </source>
</reference>
<keyword evidence="1" id="KW-1133">Transmembrane helix</keyword>
<organism evidence="2">
    <name type="scientific">Rhizophora mucronata</name>
    <name type="common">Asiatic mangrove</name>
    <dbReference type="NCBI Taxonomy" id="61149"/>
    <lineage>
        <taxon>Eukaryota</taxon>
        <taxon>Viridiplantae</taxon>
        <taxon>Streptophyta</taxon>
        <taxon>Embryophyta</taxon>
        <taxon>Tracheophyta</taxon>
        <taxon>Spermatophyta</taxon>
        <taxon>Magnoliopsida</taxon>
        <taxon>eudicotyledons</taxon>
        <taxon>Gunneridae</taxon>
        <taxon>Pentapetalae</taxon>
        <taxon>rosids</taxon>
        <taxon>fabids</taxon>
        <taxon>Malpighiales</taxon>
        <taxon>Rhizophoraceae</taxon>
        <taxon>Rhizophora</taxon>
    </lineage>
</organism>
<dbReference type="EMBL" id="GGEC01084447">
    <property type="protein sequence ID" value="MBX64931.1"/>
    <property type="molecule type" value="Transcribed_RNA"/>
</dbReference>
<accession>A0A2P2QD71</accession>
<keyword evidence="1" id="KW-0472">Membrane</keyword>
<sequence>MKLLNLMIIGGLLSFCRNEFSGFVWLLVVLLSLFLGLWSLVNVAVFH</sequence>
<name>A0A2P2QD71_RHIMU</name>
<evidence type="ECO:0000256" key="1">
    <source>
        <dbReference type="SAM" id="Phobius"/>
    </source>
</evidence>
<dbReference type="AlphaFoldDB" id="A0A2P2QD71"/>